<reference evidence="4 6" key="1">
    <citation type="submission" date="2019-07" db="EMBL/GenBank/DDBJ databases">
        <title>Whole genome shotgun sequence of Cellulomonas hominis NBRC 16055.</title>
        <authorList>
            <person name="Hosoyama A."/>
            <person name="Uohara A."/>
            <person name="Ohji S."/>
            <person name="Ichikawa N."/>
        </authorList>
    </citation>
    <scope>NUCLEOTIDE SEQUENCE [LARGE SCALE GENOMIC DNA]</scope>
    <source>
        <strain evidence="4 6">NBRC 16055</strain>
    </source>
</reference>
<feature type="region of interest" description="Disordered" evidence="3">
    <location>
        <begin position="1"/>
        <end position="21"/>
    </location>
</feature>
<reference evidence="5 7" key="2">
    <citation type="submission" date="2020-08" db="EMBL/GenBank/DDBJ databases">
        <title>Sequencing the genomes of 1000 actinobacteria strains.</title>
        <authorList>
            <person name="Klenk H.-P."/>
        </authorList>
    </citation>
    <scope>NUCLEOTIDE SEQUENCE [LARGE SCALE GENOMIC DNA]</scope>
    <source>
        <strain evidence="5 7">DSM 9581</strain>
    </source>
</reference>
<evidence type="ECO:0000256" key="2">
    <source>
        <dbReference type="ARBA" id="ARBA00022840"/>
    </source>
</evidence>
<evidence type="ECO:0000313" key="7">
    <source>
        <dbReference type="Proteomes" id="UP000564629"/>
    </source>
</evidence>
<dbReference type="Proteomes" id="UP000321723">
    <property type="component" value="Unassembled WGS sequence"/>
</dbReference>
<keyword evidence="2" id="KW-0067">ATP-binding</keyword>
<dbReference type="AlphaFoldDB" id="A0A511FAV6"/>
<accession>A0A511FAV6</accession>
<name>A0A511FAV6_9CELL</name>
<dbReference type="PANTHER" id="PTHR12169:SF6">
    <property type="entry name" value="AFG1-LIKE ATPASE"/>
    <property type="match status" value="1"/>
</dbReference>
<sequence>MSTATPTTASLAERRPEVAPDRLLAERVPPRHFAGESFDTYRPDPRYPSQQAALDRLRAVAGELTSGGGGRRWFRRKAPTVPAVYLDGGFGVGKTHLLASLARAVGPEASAYGTFVEYTNLVGALGFRPTVDALAGRRLVCIDEFELDDPGDTVLMSRLLRELTDRGVALAATSNTLPESLGEGRFAADDFLREIQDLAGRFEVLRIDGQDYRQRATVTDAPGLDDDAVRAAVSGVPGATLDDFAGLLRHLASVHPSRYGALLDGVDLVGLTGVGPVPDQDVALRLVVLVDRLYDRDVPVLLGGAGESALFTEQMLAGGYRKKYFRALSRLGALAERGREEAAARA</sequence>
<evidence type="ECO:0000256" key="1">
    <source>
        <dbReference type="ARBA" id="ARBA00022741"/>
    </source>
</evidence>
<dbReference type="Gene3D" id="3.40.50.300">
    <property type="entry name" value="P-loop containing nucleotide triphosphate hydrolases"/>
    <property type="match status" value="1"/>
</dbReference>
<dbReference type="RefSeq" id="WP_146831722.1">
    <property type="nucleotide sequence ID" value="NZ_BJVQ01000001.1"/>
</dbReference>
<feature type="compositionally biased region" description="Polar residues" evidence="3">
    <location>
        <begin position="1"/>
        <end position="10"/>
    </location>
</feature>
<evidence type="ECO:0000256" key="3">
    <source>
        <dbReference type="SAM" id="MobiDB-lite"/>
    </source>
</evidence>
<dbReference type="GO" id="GO:0016887">
    <property type="term" value="F:ATP hydrolysis activity"/>
    <property type="evidence" value="ECO:0007669"/>
    <property type="project" value="InterPro"/>
</dbReference>
<keyword evidence="4" id="KW-0132">Cell division</keyword>
<dbReference type="GO" id="GO:0051301">
    <property type="term" value="P:cell division"/>
    <property type="evidence" value="ECO:0007669"/>
    <property type="project" value="UniProtKB-KW"/>
</dbReference>
<dbReference type="PANTHER" id="PTHR12169">
    <property type="entry name" value="ATPASE N2B"/>
    <property type="match status" value="1"/>
</dbReference>
<feature type="compositionally biased region" description="Basic and acidic residues" evidence="3">
    <location>
        <begin position="12"/>
        <end position="21"/>
    </location>
</feature>
<dbReference type="InterPro" id="IPR027417">
    <property type="entry name" value="P-loop_NTPase"/>
</dbReference>
<evidence type="ECO:0000313" key="6">
    <source>
        <dbReference type="Proteomes" id="UP000321723"/>
    </source>
</evidence>
<dbReference type="GO" id="GO:0005737">
    <property type="term" value="C:cytoplasm"/>
    <property type="evidence" value="ECO:0007669"/>
    <property type="project" value="TreeGrafter"/>
</dbReference>
<keyword evidence="4" id="KW-0131">Cell cycle</keyword>
<dbReference type="EMBL" id="JACHDN010000001">
    <property type="protein sequence ID" value="MBB5474904.1"/>
    <property type="molecule type" value="Genomic_DNA"/>
</dbReference>
<dbReference type="OrthoDB" id="9774491at2"/>
<dbReference type="Proteomes" id="UP000564629">
    <property type="component" value="Unassembled WGS sequence"/>
</dbReference>
<keyword evidence="6" id="KW-1185">Reference proteome</keyword>
<proteinExistence type="predicted"/>
<dbReference type="Pfam" id="PF03969">
    <property type="entry name" value="AFG1_ATPase"/>
    <property type="match status" value="2"/>
</dbReference>
<dbReference type="NCBIfam" id="NF040713">
    <property type="entry name" value="ZapE"/>
    <property type="match status" value="1"/>
</dbReference>
<organism evidence="4 6">
    <name type="scientific">Cellulomonas hominis</name>
    <dbReference type="NCBI Taxonomy" id="156981"/>
    <lineage>
        <taxon>Bacteria</taxon>
        <taxon>Bacillati</taxon>
        <taxon>Actinomycetota</taxon>
        <taxon>Actinomycetes</taxon>
        <taxon>Micrococcales</taxon>
        <taxon>Cellulomonadaceae</taxon>
        <taxon>Cellulomonas</taxon>
    </lineage>
</organism>
<keyword evidence="1" id="KW-0547">Nucleotide-binding</keyword>
<dbReference type="EMBL" id="BJVQ01000001">
    <property type="protein sequence ID" value="GEL44928.1"/>
    <property type="molecule type" value="Genomic_DNA"/>
</dbReference>
<dbReference type="GO" id="GO:0005524">
    <property type="term" value="F:ATP binding"/>
    <property type="evidence" value="ECO:0007669"/>
    <property type="project" value="UniProtKB-KW"/>
</dbReference>
<evidence type="ECO:0000313" key="4">
    <source>
        <dbReference type="EMBL" id="GEL44928.1"/>
    </source>
</evidence>
<protein>
    <submittedName>
        <fullName evidence="4">Cell division protein ZapE</fullName>
    </submittedName>
</protein>
<comment type="caution">
    <text evidence="4">The sequence shown here is derived from an EMBL/GenBank/DDBJ whole genome shotgun (WGS) entry which is preliminary data.</text>
</comment>
<dbReference type="SUPFAM" id="SSF52540">
    <property type="entry name" value="P-loop containing nucleoside triphosphate hydrolases"/>
    <property type="match status" value="1"/>
</dbReference>
<dbReference type="InterPro" id="IPR005654">
    <property type="entry name" value="ATPase_AFG1-like"/>
</dbReference>
<evidence type="ECO:0000313" key="5">
    <source>
        <dbReference type="EMBL" id="MBB5474904.1"/>
    </source>
</evidence>
<gene>
    <name evidence="4" type="ORF">CHO01_00440</name>
    <name evidence="5" type="ORF">HNR08_003640</name>
</gene>